<dbReference type="InterPro" id="IPR036890">
    <property type="entry name" value="HATPase_C_sf"/>
</dbReference>
<dbReference type="AlphaFoldDB" id="A0A1R3JH54"/>
<keyword evidence="2" id="KW-1185">Reference proteome</keyword>
<dbReference type="Gene3D" id="3.30.565.10">
    <property type="entry name" value="Histidine kinase-like ATPase, C-terminal domain"/>
    <property type="match status" value="1"/>
</dbReference>
<name>A0A1R3JH54_9ROSI</name>
<proteinExistence type="predicted"/>
<sequence>MDADYQKKTHRLCWVYKDNSMVFRKIKYVPGLYRIFNEILDCVTYNKQGDSVMDTVAYPWSMAVKGRREEGNRAKGKKDGGDRCRFHFLADYQKKPLKNLKSAMDADYQKKNPSPLLSLQRQWYGFPQNKVRSRSLPHLQRDLRLCHL</sequence>
<evidence type="ECO:0000313" key="1">
    <source>
        <dbReference type="EMBL" id="OMO94174.1"/>
    </source>
</evidence>
<accession>A0A1R3JH54</accession>
<organism evidence="1 2">
    <name type="scientific">Corchorus olitorius</name>
    <dbReference type="NCBI Taxonomy" id="93759"/>
    <lineage>
        <taxon>Eukaryota</taxon>
        <taxon>Viridiplantae</taxon>
        <taxon>Streptophyta</taxon>
        <taxon>Embryophyta</taxon>
        <taxon>Tracheophyta</taxon>
        <taxon>Spermatophyta</taxon>
        <taxon>Magnoliopsida</taxon>
        <taxon>eudicotyledons</taxon>
        <taxon>Gunneridae</taxon>
        <taxon>Pentapetalae</taxon>
        <taxon>rosids</taxon>
        <taxon>malvids</taxon>
        <taxon>Malvales</taxon>
        <taxon>Malvaceae</taxon>
        <taxon>Grewioideae</taxon>
        <taxon>Apeibeae</taxon>
        <taxon>Corchorus</taxon>
    </lineage>
</organism>
<reference evidence="2" key="1">
    <citation type="submission" date="2013-09" db="EMBL/GenBank/DDBJ databases">
        <title>Corchorus olitorius genome sequencing.</title>
        <authorList>
            <person name="Alam M."/>
            <person name="Haque M.S."/>
            <person name="Islam M.S."/>
            <person name="Emdad E.M."/>
            <person name="Islam M.M."/>
            <person name="Ahmed B."/>
            <person name="Halim A."/>
            <person name="Hossen Q.M.M."/>
            <person name="Hossain M.Z."/>
            <person name="Ahmed R."/>
            <person name="Khan M.M."/>
            <person name="Islam R."/>
            <person name="Rashid M.M."/>
            <person name="Khan S.A."/>
            <person name="Rahman M.S."/>
            <person name="Alam M."/>
            <person name="Yahiya A.S."/>
            <person name="Khan M.S."/>
            <person name="Azam M.S."/>
            <person name="Haque T."/>
            <person name="Lashkar M.Z.H."/>
            <person name="Akhand A.I."/>
            <person name="Morshed G."/>
            <person name="Roy S."/>
            <person name="Uddin K.S."/>
            <person name="Rabeya T."/>
            <person name="Hossain A.S."/>
            <person name="Chowdhury A."/>
            <person name="Snigdha A.R."/>
            <person name="Mortoza M.S."/>
            <person name="Matin S.A."/>
            <person name="Hoque S.M.E."/>
            <person name="Islam M.K."/>
            <person name="Roy D.K."/>
            <person name="Haider R."/>
            <person name="Moosa M.M."/>
            <person name="Elias S.M."/>
            <person name="Hasan A.M."/>
            <person name="Jahan S."/>
            <person name="Shafiuddin M."/>
            <person name="Mahmood N."/>
            <person name="Shommy N.S."/>
        </authorList>
    </citation>
    <scope>NUCLEOTIDE SEQUENCE [LARGE SCALE GENOMIC DNA]</scope>
    <source>
        <strain evidence="2">cv. O-4</strain>
    </source>
</reference>
<protein>
    <submittedName>
        <fullName evidence="1">Uncharacterized protein</fullName>
    </submittedName>
</protein>
<dbReference type="Proteomes" id="UP000187203">
    <property type="component" value="Unassembled WGS sequence"/>
</dbReference>
<evidence type="ECO:0000313" key="2">
    <source>
        <dbReference type="Proteomes" id="UP000187203"/>
    </source>
</evidence>
<comment type="caution">
    <text evidence="1">The sequence shown here is derived from an EMBL/GenBank/DDBJ whole genome shotgun (WGS) entry which is preliminary data.</text>
</comment>
<gene>
    <name evidence="1" type="ORF">COLO4_16490</name>
</gene>
<dbReference type="EMBL" id="AWUE01016109">
    <property type="protein sequence ID" value="OMO94174.1"/>
    <property type="molecule type" value="Genomic_DNA"/>
</dbReference>
<dbReference type="STRING" id="93759.A0A1R3JH54"/>